<evidence type="ECO:0000313" key="6">
    <source>
        <dbReference type="Proteomes" id="UP000663505"/>
    </source>
</evidence>
<protein>
    <recommendedName>
        <fullName evidence="3">Carboxylic ester hydrolase</fullName>
        <ecNumber evidence="3">3.1.1.-</ecNumber>
    </recommendedName>
</protein>
<dbReference type="EC" id="3.1.1.-" evidence="3"/>
<dbReference type="Pfam" id="PF00135">
    <property type="entry name" value="COesterase"/>
    <property type="match status" value="1"/>
</dbReference>
<evidence type="ECO:0000259" key="4">
    <source>
        <dbReference type="Pfam" id="PF00135"/>
    </source>
</evidence>
<name>A0A9X7Z982_9BACL</name>
<dbReference type="InterPro" id="IPR050309">
    <property type="entry name" value="Type-B_Carboxylest/Lipase"/>
</dbReference>
<evidence type="ECO:0000256" key="1">
    <source>
        <dbReference type="ARBA" id="ARBA00005964"/>
    </source>
</evidence>
<organism evidence="5 6">
    <name type="scientific">Alicyclobacillus mengziensis</name>
    <dbReference type="NCBI Taxonomy" id="2931921"/>
    <lineage>
        <taxon>Bacteria</taxon>
        <taxon>Bacillati</taxon>
        <taxon>Bacillota</taxon>
        <taxon>Bacilli</taxon>
        <taxon>Bacillales</taxon>
        <taxon>Alicyclobacillaceae</taxon>
        <taxon>Alicyclobacillus</taxon>
    </lineage>
</organism>
<evidence type="ECO:0000313" key="5">
    <source>
        <dbReference type="EMBL" id="QSO49338.1"/>
    </source>
</evidence>
<keyword evidence="2 3" id="KW-0378">Hydrolase</keyword>
<dbReference type="KEGG" id="afx:JZ786_10665"/>
<keyword evidence="6" id="KW-1185">Reference proteome</keyword>
<comment type="similarity">
    <text evidence="1 3">Belongs to the type-B carboxylesterase/lipase family.</text>
</comment>
<dbReference type="PANTHER" id="PTHR11559">
    <property type="entry name" value="CARBOXYLESTERASE"/>
    <property type="match status" value="1"/>
</dbReference>
<dbReference type="InterPro" id="IPR002018">
    <property type="entry name" value="CarbesteraseB"/>
</dbReference>
<evidence type="ECO:0000256" key="3">
    <source>
        <dbReference type="RuleBase" id="RU361235"/>
    </source>
</evidence>
<dbReference type="InterPro" id="IPR019826">
    <property type="entry name" value="Carboxylesterase_B_AS"/>
</dbReference>
<dbReference type="InterPro" id="IPR029058">
    <property type="entry name" value="AB_hydrolase_fold"/>
</dbReference>
<dbReference type="Proteomes" id="UP000663505">
    <property type="component" value="Chromosome"/>
</dbReference>
<accession>A0A9X7Z982</accession>
<dbReference type="RefSeq" id="WP_206658649.1">
    <property type="nucleotide sequence ID" value="NZ_CP071182.1"/>
</dbReference>
<gene>
    <name evidence="5" type="ORF">JZ786_10665</name>
</gene>
<dbReference type="SUPFAM" id="SSF53474">
    <property type="entry name" value="alpha/beta-Hydrolases"/>
    <property type="match status" value="1"/>
</dbReference>
<dbReference type="Gene3D" id="3.40.50.1820">
    <property type="entry name" value="alpha/beta hydrolase"/>
    <property type="match status" value="1"/>
</dbReference>
<feature type="domain" description="Carboxylesterase type B" evidence="4">
    <location>
        <begin position="3"/>
        <end position="493"/>
    </location>
</feature>
<dbReference type="EMBL" id="CP071182">
    <property type="protein sequence ID" value="QSO49338.1"/>
    <property type="molecule type" value="Genomic_DNA"/>
</dbReference>
<dbReference type="GO" id="GO:0016787">
    <property type="term" value="F:hydrolase activity"/>
    <property type="evidence" value="ECO:0007669"/>
    <property type="project" value="UniProtKB-KW"/>
</dbReference>
<sequence length="500" mass="55223">MQQRVVETKYGKVSGAYHNGCWSWKGVPYARAPIGELRFRPPQPPVPWNGIYEALHYSPAAMQREDIIMSKLGNALTNLDEDCLYLNIRSPASDESKRPVIVWIHGGAFKQGSGVDPWFDGTSFATVGDVVLVTINYRLSVLGFLYLNEMAADGRLSDSGNCGLLDQIAALEWVKDNIEAFGGEPNRVTIAGQSAGAQSVAALMAMPQAKGLFAQAILQSGQAGVHFATREQATAKARELLRILQIGEDELSRLQSIPARDLLDAAASSKRTATHTPVVDGATLPDFPLNVLRLSKGDDDDVKLLIGYTLEEFKLFAFEDPSWHTLDSSQMIRRFESISGPVPEAAIEFYQNQFPKGAPFDSLMRLQTFRQFALPTLRLADICASHGGTVYMYRFDWKSTVGQLGACHSQDLPFVFNTLDAPGVSAFTGDSPDRKFVAMAMHRSWIAFAHCGNPNGNHIPDWPQYDLSHRPTMLFNVECKVEHDPAQSERELWESALPSI</sequence>
<dbReference type="AlphaFoldDB" id="A0A9X7Z982"/>
<dbReference type="PROSITE" id="PS00122">
    <property type="entry name" value="CARBOXYLESTERASE_B_1"/>
    <property type="match status" value="1"/>
</dbReference>
<evidence type="ECO:0000256" key="2">
    <source>
        <dbReference type="ARBA" id="ARBA00022801"/>
    </source>
</evidence>
<proteinExistence type="inferred from homology"/>
<reference evidence="5 6" key="1">
    <citation type="submission" date="2021-02" db="EMBL/GenBank/DDBJ databases">
        <title>Alicyclobacillus curvatus sp. nov. and Alicyclobacillus mengziensis sp. nov., two acidophilic bacteria isolated from acid mine drainage.</title>
        <authorList>
            <person name="Huang Y."/>
        </authorList>
    </citation>
    <scope>NUCLEOTIDE SEQUENCE [LARGE SCALE GENOMIC DNA]</scope>
    <source>
        <strain evidence="5 6">S30H14</strain>
    </source>
</reference>